<keyword evidence="3" id="KW-1185">Reference proteome</keyword>
<gene>
    <name evidence="2" type="ORF">CBW46_010005</name>
</gene>
<reference evidence="2" key="1">
    <citation type="submission" date="2018-06" db="EMBL/GenBank/DDBJ databases">
        <title>Paenibacillus xerothermodurans sp. nov. an extremely dry heat resistant spore forming bacterium isolated from the soil of Cape Canaveral, Florida.</title>
        <authorList>
            <person name="Seuylemezian A."/>
            <person name="Kaur N."/>
            <person name="Patil P."/>
            <person name="Patil P."/>
            <person name="Mayilraj S."/>
            <person name="Vaishampayan P."/>
        </authorList>
    </citation>
    <scope>NUCLEOTIDE SEQUENCE [LARGE SCALE GENOMIC DNA]</scope>
    <source>
        <strain evidence="2">ATCC 27380</strain>
    </source>
</reference>
<dbReference type="EMBL" id="NHRJ02000004">
    <property type="protein sequence ID" value="PZE21008.1"/>
    <property type="molecule type" value="Genomic_DNA"/>
</dbReference>
<dbReference type="RefSeq" id="WP_089199867.1">
    <property type="nucleotide sequence ID" value="NZ_NHRJ02000004.1"/>
</dbReference>
<protein>
    <submittedName>
        <fullName evidence="2">Cyclic lactone autoinducer peptide</fullName>
    </submittedName>
</protein>
<sequence>MKKKLAIMANSVLMGLAAAFVTTNSIVGHRPETPQELLKK</sequence>
<evidence type="ECO:0000256" key="1">
    <source>
        <dbReference type="SAM" id="SignalP"/>
    </source>
</evidence>
<evidence type="ECO:0000313" key="2">
    <source>
        <dbReference type="EMBL" id="PZE21008.1"/>
    </source>
</evidence>
<name>A0A2W1P1M3_PAEXE</name>
<accession>A0A2W1P1M3</accession>
<dbReference type="AlphaFoldDB" id="A0A2W1P1M3"/>
<dbReference type="OrthoDB" id="2660334at2"/>
<evidence type="ECO:0000313" key="3">
    <source>
        <dbReference type="Proteomes" id="UP000214746"/>
    </source>
</evidence>
<comment type="caution">
    <text evidence="2">The sequence shown here is derived from an EMBL/GenBank/DDBJ whole genome shotgun (WGS) entry which is preliminary data.</text>
</comment>
<dbReference type="NCBIfam" id="TIGR04223">
    <property type="entry name" value="quorum_AgrD"/>
    <property type="match status" value="1"/>
</dbReference>
<organism evidence="2 3">
    <name type="scientific">Paenibacillus xerothermodurans</name>
    <dbReference type="NCBI Taxonomy" id="1977292"/>
    <lineage>
        <taxon>Bacteria</taxon>
        <taxon>Bacillati</taxon>
        <taxon>Bacillota</taxon>
        <taxon>Bacilli</taxon>
        <taxon>Bacillales</taxon>
        <taxon>Paenibacillaceae</taxon>
        <taxon>Paenibacillus</taxon>
    </lineage>
</organism>
<keyword evidence="1" id="KW-0732">Signal</keyword>
<dbReference type="InterPro" id="IPR009229">
    <property type="entry name" value="AgrD"/>
</dbReference>
<feature type="chain" id="PRO_5015904553" evidence="1">
    <location>
        <begin position="20"/>
        <end position="40"/>
    </location>
</feature>
<proteinExistence type="predicted"/>
<dbReference type="Proteomes" id="UP000214746">
    <property type="component" value="Unassembled WGS sequence"/>
</dbReference>
<feature type="signal peptide" evidence="1">
    <location>
        <begin position="1"/>
        <end position="19"/>
    </location>
</feature>